<dbReference type="PROSITE" id="PS50293">
    <property type="entry name" value="TPR_REGION"/>
    <property type="match status" value="2"/>
</dbReference>
<evidence type="ECO:0000256" key="3">
    <source>
        <dbReference type="PROSITE-ProRule" id="PRU00339"/>
    </source>
</evidence>
<dbReference type="InterPro" id="IPR051685">
    <property type="entry name" value="Ycf3/AcsC/BcsC/TPR_MFPF"/>
</dbReference>
<evidence type="ECO:0000313" key="4">
    <source>
        <dbReference type="EMBL" id="AHF08340.1"/>
    </source>
</evidence>
<dbReference type="Gene3D" id="1.25.40.10">
    <property type="entry name" value="Tetratricopeptide repeat domain"/>
    <property type="match status" value="1"/>
</dbReference>
<dbReference type="eggNOG" id="COG0457">
    <property type="taxonomic scope" value="Bacteria"/>
</dbReference>
<dbReference type="AlphaFoldDB" id="W0EBU5"/>
<dbReference type="InterPro" id="IPR019734">
    <property type="entry name" value="TPR_rpt"/>
</dbReference>
<dbReference type="InterPro" id="IPR011990">
    <property type="entry name" value="TPR-like_helical_dom_sf"/>
</dbReference>
<dbReference type="PANTHER" id="PTHR44943:SF8">
    <property type="entry name" value="TPR REPEAT-CONTAINING PROTEIN MJ0263"/>
    <property type="match status" value="1"/>
</dbReference>
<dbReference type="PANTHER" id="PTHR44943">
    <property type="entry name" value="CELLULOSE SYNTHASE OPERON PROTEIN C"/>
    <property type="match status" value="1"/>
</dbReference>
<feature type="repeat" description="TPR" evidence="3">
    <location>
        <begin position="35"/>
        <end position="68"/>
    </location>
</feature>
<dbReference type="Proteomes" id="UP000010847">
    <property type="component" value="Chromosome"/>
</dbReference>
<dbReference type="OrthoDB" id="9769030at2"/>
<dbReference type="RefSeq" id="WP_006717731.1">
    <property type="nucleotide sequence ID" value="NZ_CP007032.1"/>
</dbReference>
<organism evidence="4 5">
    <name type="scientific">Desulfitobacterium metallireducens DSM 15288</name>
    <dbReference type="NCBI Taxonomy" id="871968"/>
    <lineage>
        <taxon>Bacteria</taxon>
        <taxon>Bacillati</taxon>
        <taxon>Bacillota</taxon>
        <taxon>Clostridia</taxon>
        <taxon>Eubacteriales</taxon>
        <taxon>Desulfitobacteriaceae</taxon>
        <taxon>Desulfitobacterium</taxon>
    </lineage>
</organism>
<accession>W0EBU5</accession>
<proteinExistence type="predicted"/>
<feature type="repeat" description="TPR" evidence="3">
    <location>
        <begin position="69"/>
        <end position="102"/>
    </location>
</feature>
<dbReference type="EMBL" id="CP007032">
    <property type="protein sequence ID" value="AHF08340.1"/>
    <property type="molecule type" value="Genomic_DNA"/>
</dbReference>
<keyword evidence="5" id="KW-1185">Reference proteome</keyword>
<dbReference type="Pfam" id="PF13432">
    <property type="entry name" value="TPR_16"/>
    <property type="match status" value="1"/>
</dbReference>
<evidence type="ECO:0000256" key="2">
    <source>
        <dbReference type="ARBA" id="ARBA00022803"/>
    </source>
</evidence>
<sequence length="130" mass="15529">MNQEYEKGLQFYLSGQYREAERAFLESIHTDPNHALSYNKLGLVYIKMGSYTKAKTYFNEALVHNPRLVHSWNNLGNLARHENKLEEAREFYSKALELEPNNPIPKRNLIQVEKQLKINPVRFFRKFWKK</sequence>
<dbReference type="PROSITE" id="PS50005">
    <property type="entry name" value="TPR"/>
    <property type="match status" value="2"/>
</dbReference>
<dbReference type="HOGENOM" id="CLU_1903291_0_0_9"/>
<keyword evidence="1" id="KW-0677">Repeat</keyword>
<protein>
    <submittedName>
        <fullName evidence="4">Uncharacterized protein</fullName>
    </submittedName>
</protein>
<evidence type="ECO:0000256" key="1">
    <source>
        <dbReference type="ARBA" id="ARBA00022737"/>
    </source>
</evidence>
<dbReference type="SUPFAM" id="SSF48452">
    <property type="entry name" value="TPR-like"/>
    <property type="match status" value="1"/>
</dbReference>
<name>W0EBU5_9FIRM</name>
<dbReference type="KEGG" id="dmt:DESME_15840"/>
<reference evidence="4 5" key="1">
    <citation type="submission" date="2013-12" db="EMBL/GenBank/DDBJ databases">
        <authorList>
            <consortium name="DOE Joint Genome Institute"/>
            <person name="Smidt H."/>
            <person name="Huntemann M."/>
            <person name="Han J."/>
            <person name="Chen A."/>
            <person name="Kyrpides N."/>
            <person name="Mavromatis K."/>
            <person name="Markowitz V."/>
            <person name="Palaniappan K."/>
            <person name="Ivanova N."/>
            <person name="Schaumberg A."/>
            <person name="Pati A."/>
            <person name="Liolios K."/>
            <person name="Nordberg H.P."/>
            <person name="Cantor M.N."/>
            <person name="Hua S.X."/>
            <person name="Woyke T."/>
        </authorList>
    </citation>
    <scope>NUCLEOTIDE SEQUENCE [LARGE SCALE GENOMIC DNA]</scope>
    <source>
        <strain evidence="5">DSM 15288</strain>
    </source>
</reference>
<gene>
    <name evidence="4" type="ORF">DESME_15840</name>
</gene>
<dbReference type="STRING" id="871968.DESME_15840"/>
<keyword evidence="2 3" id="KW-0802">TPR repeat</keyword>
<evidence type="ECO:0000313" key="5">
    <source>
        <dbReference type="Proteomes" id="UP000010847"/>
    </source>
</evidence>
<dbReference type="SMART" id="SM00028">
    <property type="entry name" value="TPR"/>
    <property type="match status" value="3"/>
</dbReference>